<reference evidence="1" key="1">
    <citation type="journal article" date="2023" name="Science">
        <title>Genome structures resolve the early diversification of teleost fishes.</title>
        <authorList>
            <person name="Parey E."/>
            <person name="Louis A."/>
            <person name="Montfort J."/>
            <person name="Bouchez O."/>
            <person name="Roques C."/>
            <person name="Iampietro C."/>
            <person name="Lluch J."/>
            <person name="Castinel A."/>
            <person name="Donnadieu C."/>
            <person name="Desvignes T."/>
            <person name="Floi Bucao C."/>
            <person name="Jouanno E."/>
            <person name="Wen M."/>
            <person name="Mejri S."/>
            <person name="Dirks R."/>
            <person name="Jansen H."/>
            <person name="Henkel C."/>
            <person name="Chen W.J."/>
            <person name="Zahm M."/>
            <person name="Cabau C."/>
            <person name="Klopp C."/>
            <person name="Thompson A.W."/>
            <person name="Robinson-Rechavi M."/>
            <person name="Braasch I."/>
            <person name="Lecointre G."/>
            <person name="Bobe J."/>
            <person name="Postlethwait J.H."/>
            <person name="Berthelot C."/>
            <person name="Roest Crollius H."/>
            <person name="Guiguen Y."/>
        </authorList>
    </citation>
    <scope>NUCLEOTIDE SEQUENCE</scope>
    <source>
        <strain evidence="1">NC1722</strain>
    </source>
</reference>
<name>A0AAD7S2W6_9TELE</name>
<proteinExistence type="predicted"/>
<accession>A0AAD7S2W6</accession>
<evidence type="ECO:0000313" key="1">
    <source>
        <dbReference type="EMBL" id="KAJ8394939.1"/>
    </source>
</evidence>
<keyword evidence="2" id="KW-1185">Reference proteome</keyword>
<dbReference type="EMBL" id="JAINUG010000121">
    <property type="protein sequence ID" value="KAJ8394939.1"/>
    <property type="molecule type" value="Genomic_DNA"/>
</dbReference>
<sequence length="147" mass="15687">MRGMVSDLLLEALEAALGPIKEYIAENGPMLRSLKEEITAQAKTVEKMSAKVEALQGRSVKGIVSKSISMIPIGHGMEKLAAAWTLLKFWQLSPDMSKSVDPANAGEPLSCCQPKASLSRHFNPVKENASICCGACLLQAAFNAPCA</sequence>
<comment type="caution">
    <text evidence="1">The sequence shown here is derived from an EMBL/GenBank/DDBJ whole genome shotgun (WGS) entry which is preliminary data.</text>
</comment>
<dbReference type="Proteomes" id="UP001221898">
    <property type="component" value="Unassembled WGS sequence"/>
</dbReference>
<organism evidence="1 2">
    <name type="scientific">Aldrovandia affinis</name>
    <dbReference type="NCBI Taxonomy" id="143900"/>
    <lineage>
        <taxon>Eukaryota</taxon>
        <taxon>Metazoa</taxon>
        <taxon>Chordata</taxon>
        <taxon>Craniata</taxon>
        <taxon>Vertebrata</taxon>
        <taxon>Euteleostomi</taxon>
        <taxon>Actinopterygii</taxon>
        <taxon>Neopterygii</taxon>
        <taxon>Teleostei</taxon>
        <taxon>Notacanthiformes</taxon>
        <taxon>Halosauridae</taxon>
        <taxon>Aldrovandia</taxon>
    </lineage>
</organism>
<evidence type="ECO:0000313" key="2">
    <source>
        <dbReference type="Proteomes" id="UP001221898"/>
    </source>
</evidence>
<dbReference type="AlphaFoldDB" id="A0AAD7S2W6"/>
<protein>
    <submittedName>
        <fullName evidence="1">Uncharacterized protein</fullName>
    </submittedName>
</protein>
<gene>
    <name evidence="1" type="ORF">AAFF_G00040620</name>
</gene>